<dbReference type="Gene3D" id="3.40.720.10">
    <property type="entry name" value="Alkaline Phosphatase, subunit A"/>
    <property type="match status" value="1"/>
</dbReference>
<feature type="non-terminal residue" evidence="6">
    <location>
        <position position="216"/>
    </location>
</feature>
<dbReference type="EMBL" id="UINC01028861">
    <property type="protein sequence ID" value="SVB10613.1"/>
    <property type="molecule type" value="Genomic_DNA"/>
</dbReference>
<keyword evidence="2" id="KW-0479">Metal-binding</keyword>
<gene>
    <name evidence="6" type="ORF">METZ01_LOCUS163467</name>
</gene>
<dbReference type="PROSITE" id="PS00149">
    <property type="entry name" value="SULFATASE_2"/>
    <property type="match status" value="1"/>
</dbReference>
<dbReference type="SUPFAM" id="SSF53649">
    <property type="entry name" value="Alkaline phosphatase-like"/>
    <property type="match status" value="1"/>
</dbReference>
<dbReference type="InterPro" id="IPR050738">
    <property type="entry name" value="Sulfatase"/>
</dbReference>
<dbReference type="InterPro" id="IPR024607">
    <property type="entry name" value="Sulfatase_CS"/>
</dbReference>
<dbReference type="GO" id="GO:0046872">
    <property type="term" value="F:metal ion binding"/>
    <property type="evidence" value="ECO:0007669"/>
    <property type="project" value="UniProtKB-KW"/>
</dbReference>
<evidence type="ECO:0000256" key="2">
    <source>
        <dbReference type="ARBA" id="ARBA00022723"/>
    </source>
</evidence>
<feature type="domain" description="Sulfatase N-terminal" evidence="5">
    <location>
        <begin position="25"/>
        <end position="212"/>
    </location>
</feature>
<dbReference type="Pfam" id="PF00884">
    <property type="entry name" value="Sulfatase"/>
    <property type="match status" value="1"/>
</dbReference>
<dbReference type="InterPro" id="IPR017850">
    <property type="entry name" value="Alkaline_phosphatase_core_sf"/>
</dbReference>
<keyword evidence="3" id="KW-0378">Hydrolase</keyword>
<sequence>MKRFLTIGTLAFALAASAAHAAKQPNILVLLTDQWRFDAFGHAGNKDVKTPNIDRLEKESINFTHALSGVPVCCPMRASLLTGQRPLTHGVFMNDVSLNPNANSIAKVLNSAGYNTGYIGKWHIDGRGRSSFIPRERRQGFEYWKVLECTHNYNNSFYYADGPEMLKWDGYDAIAQTRDAQQYIKAQAKNKKPFSLFIGFGPPHAPYHSAPEKYRA</sequence>
<dbReference type="PANTHER" id="PTHR42693:SF53">
    <property type="entry name" value="ENDO-4-O-SULFATASE"/>
    <property type="match status" value="1"/>
</dbReference>
<dbReference type="AlphaFoldDB" id="A0A382BBJ6"/>
<protein>
    <recommendedName>
        <fullName evidence="5">Sulfatase N-terminal domain-containing protein</fullName>
    </recommendedName>
</protein>
<name>A0A382BBJ6_9ZZZZ</name>
<keyword evidence="4" id="KW-0106">Calcium</keyword>
<comment type="similarity">
    <text evidence="1">Belongs to the sulfatase family.</text>
</comment>
<dbReference type="InterPro" id="IPR000917">
    <property type="entry name" value="Sulfatase_N"/>
</dbReference>
<accession>A0A382BBJ6</accession>
<evidence type="ECO:0000256" key="4">
    <source>
        <dbReference type="ARBA" id="ARBA00022837"/>
    </source>
</evidence>
<evidence type="ECO:0000256" key="3">
    <source>
        <dbReference type="ARBA" id="ARBA00022801"/>
    </source>
</evidence>
<organism evidence="6">
    <name type="scientific">marine metagenome</name>
    <dbReference type="NCBI Taxonomy" id="408172"/>
    <lineage>
        <taxon>unclassified sequences</taxon>
        <taxon>metagenomes</taxon>
        <taxon>ecological metagenomes</taxon>
    </lineage>
</organism>
<proteinExistence type="inferred from homology"/>
<dbReference type="PANTHER" id="PTHR42693">
    <property type="entry name" value="ARYLSULFATASE FAMILY MEMBER"/>
    <property type="match status" value="1"/>
</dbReference>
<reference evidence="6" key="1">
    <citation type="submission" date="2018-05" db="EMBL/GenBank/DDBJ databases">
        <authorList>
            <person name="Lanie J.A."/>
            <person name="Ng W.-L."/>
            <person name="Kazmierczak K.M."/>
            <person name="Andrzejewski T.M."/>
            <person name="Davidsen T.M."/>
            <person name="Wayne K.J."/>
            <person name="Tettelin H."/>
            <person name="Glass J.I."/>
            <person name="Rusch D."/>
            <person name="Podicherti R."/>
            <person name="Tsui H.-C.T."/>
            <person name="Winkler M.E."/>
        </authorList>
    </citation>
    <scope>NUCLEOTIDE SEQUENCE</scope>
</reference>
<evidence type="ECO:0000313" key="6">
    <source>
        <dbReference type="EMBL" id="SVB10613.1"/>
    </source>
</evidence>
<evidence type="ECO:0000256" key="1">
    <source>
        <dbReference type="ARBA" id="ARBA00008779"/>
    </source>
</evidence>
<evidence type="ECO:0000259" key="5">
    <source>
        <dbReference type="Pfam" id="PF00884"/>
    </source>
</evidence>
<dbReference type="GO" id="GO:0004065">
    <property type="term" value="F:arylsulfatase activity"/>
    <property type="evidence" value="ECO:0007669"/>
    <property type="project" value="TreeGrafter"/>
</dbReference>